<dbReference type="InterPro" id="IPR029052">
    <property type="entry name" value="Metallo-depent_PP-like"/>
</dbReference>
<dbReference type="STRING" id="106549.A0A540MBS7"/>
<reference evidence="3 4" key="1">
    <citation type="journal article" date="2019" name="G3 (Bethesda)">
        <title>Sequencing of a Wild Apple (Malus baccata) Genome Unravels the Differences Between Cultivated and Wild Apple Species Regarding Disease Resistance and Cold Tolerance.</title>
        <authorList>
            <person name="Chen X."/>
        </authorList>
    </citation>
    <scope>NUCLEOTIDE SEQUENCE [LARGE SCALE GENOMIC DNA]</scope>
    <source>
        <strain evidence="4">cv. Shandingzi</strain>
        <tissue evidence="3">Leaves</tissue>
    </source>
</reference>
<dbReference type="Proteomes" id="UP000315295">
    <property type="component" value="Unassembled WGS sequence"/>
</dbReference>
<proteinExistence type="predicted"/>
<keyword evidence="1" id="KW-0732">Signal</keyword>
<feature type="domain" description="Purple acid phosphatase C-terminal" evidence="2">
    <location>
        <begin position="66"/>
        <end position="95"/>
    </location>
</feature>
<evidence type="ECO:0000313" key="3">
    <source>
        <dbReference type="EMBL" id="TQD96148.1"/>
    </source>
</evidence>
<keyword evidence="4" id="KW-1185">Reference proteome</keyword>
<dbReference type="InterPro" id="IPR025733">
    <property type="entry name" value="PAPs_C"/>
</dbReference>
<dbReference type="AlphaFoldDB" id="A0A540MBS7"/>
<dbReference type="Gene3D" id="3.60.21.10">
    <property type="match status" value="1"/>
</dbReference>
<evidence type="ECO:0000256" key="1">
    <source>
        <dbReference type="ARBA" id="ARBA00022729"/>
    </source>
</evidence>
<dbReference type="InterPro" id="IPR039331">
    <property type="entry name" value="PAPs-like"/>
</dbReference>
<sequence length="121" mass="13672">MKVHITQRDHEGKSVIVSGLTGKYTPRYKWLAKELPKVKQDSDTMAYCSYAFSFSTLCTPISDQSAPVYITIGAGGHLEGLVTEMSEPQPSYSAFWPWNFQYKEQNSCFFQLASESRRVCG</sequence>
<evidence type="ECO:0000313" key="4">
    <source>
        <dbReference type="Proteomes" id="UP000315295"/>
    </source>
</evidence>
<dbReference type="Pfam" id="PF14008">
    <property type="entry name" value="Metallophos_C"/>
    <property type="match status" value="1"/>
</dbReference>
<protein>
    <recommendedName>
        <fullName evidence="2">Purple acid phosphatase C-terminal domain-containing protein</fullName>
    </recommendedName>
</protein>
<dbReference type="PANTHER" id="PTHR22953">
    <property type="entry name" value="ACID PHOSPHATASE RELATED"/>
    <property type="match status" value="1"/>
</dbReference>
<evidence type="ECO:0000259" key="2">
    <source>
        <dbReference type="Pfam" id="PF14008"/>
    </source>
</evidence>
<name>A0A540MBS7_MALBA</name>
<organism evidence="3 4">
    <name type="scientific">Malus baccata</name>
    <name type="common">Siberian crab apple</name>
    <name type="synonym">Pyrus baccata</name>
    <dbReference type="NCBI Taxonomy" id="106549"/>
    <lineage>
        <taxon>Eukaryota</taxon>
        <taxon>Viridiplantae</taxon>
        <taxon>Streptophyta</taxon>
        <taxon>Embryophyta</taxon>
        <taxon>Tracheophyta</taxon>
        <taxon>Spermatophyta</taxon>
        <taxon>Magnoliopsida</taxon>
        <taxon>eudicotyledons</taxon>
        <taxon>Gunneridae</taxon>
        <taxon>Pentapetalae</taxon>
        <taxon>rosids</taxon>
        <taxon>fabids</taxon>
        <taxon>Rosales</taxon>
        <taxon>Rosaceae</taxon>
        <taxon>Amygdaloideae</taxon>
        <taxon>Maleae</taxon>
        <taxon>Malus</taxon>
    </lineage>
</organism>
<comment type="caution">
    <text evidence="3">The sequence shown here is derived from an EMBL/GenBank/DDBJ whole genome shotgun (WGS) entry which is preliminary data.</text>
</comment>
<gene>
    <name evidence="3" type="ORF">C1H46_018291</name>
</gene>
<accession>A0A540MBS7</accession>
<dbReference type="GO" id="GO:0003993">
    <property type="term" value="F:acid phosphatase activity"/>
    <property type="evidence" value="ECO:0007669"/>
    <property type="project" value="InterPro"/>
</dbReference>
<dbReference type="EMBL" id="VIEB01000299">
    <property type="protein sequence ID" value="TQD96148.1"/>
    <property type="molecule type" value="Genomic_DNA"/>
</dbReference>
<dbReference type="PANTHER" id="PTHR22953:SF35">
    <property type="entry name" value="FE(3+)-ZN(2+) PURPLE ACID PHOSPHATASE 12"/>
    <property type="match status" value="1"/>
</dbReference>